<dbReference type="AlphaFoldDB" id="A0A6H1Z6P1"/>
<organism evidence="1">
    <name type="scientific">viral metagenome</name>
    <dbReference type="NCBI Taxonomy" id="1070528"/>
    <lineage>
        <taxon>unclassified sequences</taxon>
        <taxon>metagenomes</taxon>
        <taxon>organismal metagenomes</taxon>
    </lineage>
</organism>
<reference evidence="1" key="1">
    <citation type="submission" date="2020-03" db="EMBL/GenBank/DDBJ databases">
        <title>The deep terrestrial virosphere.</title>
        <authorList>
            <person name="Holmfeldt K."/>
            <person name="Nilsson E."/>
            <person name="Simone D."/>
            <person name="Lopez-Fernandez M."/>
            <person name="Wu X."/>
            <person name="de Brujin I."/>
            <person name="Lundin D."/>
            <person name="Andersson A."/>
            <person name="Bertilsson S."/>
            <person name="Dopson M."/>
        </authorList>
    </citation>
    <scope>NUCLEOTIDE SEQUENCE</scope>
    <source>
        <strain evidence="2">MM415A00275</strain>
        <strain evidence="1">MM415B00324</strain>
    </source>
</reference>
<dbReference type="EMBL" id="MT141562">
    <property type="protein sequence ID" value="QJA43198.1"/>
    <property type="molecule type" value="Genomic_DNA"/>
</dbReference>
<evidence type="ECO:0000313" key="1">
    <source>
        <dbReference type="EMBL" id="QJA43198.1"/>
    </source>
</evidence>
<name>A0A6H1Z6P1_9ZZZZ</name>
<sequence length="85" mass="8873">MAGTFGIGIKTVQRGSLTMDANPDTVTITAVVLAKSFLLVNWSAGASTNIVGTPPRAVLTNTTTITLSSIVTDASLVAWQVVEFY</sequence>
<evidence type="ECO:0000313" key="2">
    <source>
        <dbReference type="EMBL" id="QJA83517.1"/>
    </source>
</evidence>
<accession>A0A6H1Z6P1</accession>
<protein>
    <recommendedName>
        <fullName evidence="3">Tail protein</fullName>
    </recommendedName>
</protein>
<proteinExistence type="predicted"/>
<dbReference type="EMBL" id="MT142512">
    <property type="protein sequence ID" value="QJA83517.1"/>
    <property type="molecule type" value="Genomic_DNA"/>
</dbReference>
<evidence type="ECO:0008006" key="3">
    <source>
        <dbReference type="Google" id="ProtNLM"/>
    </source>
</evidence>
<gene>
    <name evidence="2" type="ORF">MM415A00275_0022</name>
    <name evidence="1" type="ORF">MM415B00324_0028</name>
</gene>